<reference evidence="1" key="1">
    <citation type="submission" date="2018-09" db="EMBL/GenBank/DDBJ databases">
        <title>A genomic encyclopedia of anaerobic methanotrophic archaea.</title>
        <authorList>
            <person name="Skennerton C.T."/>
            <person name="Chadwick G.L."/>
            <person name="Laso-Perez R."/>
            <person name="Leu A.O."/>
            <person name="Speth D.R."/>
            <person name="Yu H."/>
            <person name="Morgan-Lang C."/>
            <person name="Hatzenpichler R."/>
            <person name="Goudeau D."/>
            <person name="Malmstrom R."/>
            <person name="Woyke T."/>
            <person name="Hallam S."/>
            <person name="Tyson G.W."/>
            <person name="Wegener G."/>
            <person name="Boetius A."/>
            <person name="Orphan V.J."/>
        </authorList>
    </citation>
    <scope>NUCLEOTIDE SEQUENCE</scope>
    <source>
        <strain evidence="1">CONS3730D10UFb2</strain>
    </source>
</reference>
<sequence>LGLDSNSLSGDKKEIEKIMREKYRPLEKTPEVNLAYSMLKNASLRDDYIWLIEKSEILSIFSDIIFQENAFSSETIQSDEMKESFQSDKIYTQTTFGNIIETINKNN</sequence>
<dbReference type="Proteomes" id="UP000315423">
    <property type="component" value="Unassembled WGS sequence"/>
</dbReference>
<protein>
    <submittedName>
        <fullName evidence="1">Uncharacterized protein</fullName>
    </submittedName>
</protein>
<proteinExistence type="predicted"/>
<evidence type="ECO:0000313" key="2">
    <source>
        <dbReference type="Proteomes" id="UP000315423"/>
    </source>
</evidence>
<feature type="non-terminal residue" evidence="1">
    <location>
        <position position="1"/>
    </location>
</feature>
<organism evidence="1 2">
    <name type="scientific">Candidatus Methanomarinus sp</name>
    <dbReference type="NCBI Taxonomy" id="3386244"/>
    <lineage>
        <taxon>Archaea</taxon>
        <taxon>Methanobacteriati</taxon>
        <taxon>Methanobacteriota</taxon>
        <taxon>Stenosarchaea group</taxon>
        <taxon>Methanomicrobia</taxon>
        <taxon>Methanosarcinales</taxon>
        <taxon>ANME-2 cluster</taxon>
        <taxon>Candidatus Methanocomedenaceae</taxon>
        <taxon>Candidatus Methanomarinus</taxon>
    </lineage>
</organism>
<evidence type="ECO:0000313" key="1">
    <source>
        <dbReference type="EMBL" id="TKY92173.1"/>
    </source>
</evidence>
<dbReference type="EMBL" id="QYBA01000066">
    <property type="protein sequence ID" value="TKY92173.1"/>
    <property type="molecule type" value="Genomic_DNA"/>
</dbReference>
<accession>A0AC61SC53</accession>
<name>A0AC61SC53_9EURY</name>
<gene>
    <name evidence="1" type="ORF">C5S46_02005</name>
</gene>
<comment type="caution">
    <text evidence="1">The sequence shown here is derived from an EMBL/GenBank/DDBJ whole genome shotgun (WGS) entry which is preliminary data.</text>
</comment>